<accession>A0A1H9EVX1</accession>
<dbReference type="EMBL" id="FOFV01000002">
    <property type="protein sequence ID" value="SEQ29916.1"/>
    <property type="molecule type" value="Genomic_DNA"/>
</dbReference>
<evidence type="ECO:0000313" key="6">
    <source>
        <dbReference type="EMBL" id="SEQ29916.1"/>
    </source>
</evidence>
<keyword evidence="3 4" id="KW-0732">Signal</keyword>
<dbReference type="Proteomes" id="UP000199503">
    <property type="component" value="Unassembled WGS sequence"/>
</dbReference>
<dbReference type="OrthoDB" id="8892982at2"/>
<dbReference type="AlphaFoldDB" id="A0A1H9EVX1"/>
<name>A0A1H9EVX1_9PSEU</name>
<dbReference type="SUPFAM" id="SSF53850">
    <property type="entry name" value="Periplasmic binding protein-like II"/>
    <property type="match status" value="1"/>
</dbReference>
<dbReference type="PANTHER" id="PTHR30024:SF47">
    <property type="entry name" value="TAURINE-BINDING PERIPLASMIC PROTEIN"/>
    <property type="match status" value="1"/>
</dbReference>
<comment type="similarity">
    <text evidence="2">Belongs to the bacterial solute-binding protein SsuA/TauA family.</text>
</comment>
<dbReference type="PROSITE" id="PS51257">
    <property type="entry name" value="PROKAR_LIPOPROTEIN"/>
    <property type="match status" value="1"/>
</dbReference>
<dbReference type="Gene3D" id="3.40.190.10">
    <property type="entry name" value="Periplasmic binding protein-like II"/>
    <property type="match status" value="2"/>
</dbReference>
<protein>
    <submittedName>
        <fullName evidence="6">NitT/TauT family transport system substrate-binding protein</fullName>
    </submittedName>
</protein>
<feature type="signal peptide" evidence="4">
    <location>
        <begin position="1"/>
        <end position="25"/>
    </location>
</feature>
<dbReference type="PANTHER" id="PTHR30024">
    <property type="entry name" value="ALIPHATIC SULFONATES-BINDING PROTEIN-RELATED"/>
    <property type="match status" value="1"/>
</dbReference>
<gene>
    <name evidence="6" type="ORF">SAMN04488000_102447</name>
</gene>
<dbReference type="Pfam" id="PF09084">
    <property type="entry name" value="NMT1"/>
    <property type="match status" value="1"/>
</dbReference>
<keyword evidence="7" id="KW-1185">Reference proteome</keyword>
<evidence type="ECO:0000256" key="1">
    <source>
        <dbReference type="ARBA" id="ARBA00004418"/>
    </source>
</evidence>
<feature type="chain" id="PRO_5039603127" evidence="4">
    <location>
        <begin position="26"/>
        <end position="331"/>
    </location>
</feature>
<evidence type="ECO:0000313" key="7">
    <source>
        <dbReference type="Proteomes" id="UP000199503"/>
    </source>
</evidence>
<feature type="domain" description="SsuA/THI5-like" evidence="5">
    <location>
        <begin position="54"/>
        <end position="268"/>
    </location>
</feature>
<proteinExistence type="inferred from homology"/>
<comment type="subcellular location">
    <subcellularLocation>
        <location evidence="1">Periplasm</location>
    </subcellularLocation>
</comment>
<sequence length="331" mass="34968">MSGRRRIAGLLSAAAVLAAASGCGALGGGQPAATSQPAAAEKIFIKVGVLPVVDVAPLHIAMRNGYFKEEGLEVETVVVQGGAAAIPGLVQGSLDITFGNWVSFMAAQSKETAKNVGGIKLICDGYQAKPGMFLILVKGNGTIRSMTDLVGKTIAINTFNNISELTTKAVLEANNIDPKKITLKEMPMPDMEAAIERNVVDAGFMSEPFITRAQRNSGQIAILDAASGPTSAIPIAGYGTTGKFVQENPNTVAAFQRAMTRGQQDASNRATVQELLPQYAGVDRDTAKLVNLGQFPTSLDATRLQRVATLMRTYGLLQTDLDVEPMLFRGR</sequence>
<dbReference type="InterPro" id="IPR015168">
    <property type="entry name" value="SsuA/THI5"/>
</dbReference>
<evidence type="ECO:0000256" key="2">
    <source>
        <dbReference type="ARBA" id="ARBA00010742"/>
    </source>
</evidence>
<dbReference type="GO" id="GO:0042597">
    <property type="term" value="C:periplasmic space"/>
    <property type="evidence" value="ECO:0007669"/>
    <property type="project" value="UniProtKB-SubCell"/>
</dbReference>
<dbReference type="STRING" id="65499.SAMN04488000_102447"/>
<evidence type="ECO:0000259" key="5">
    <source>
        <dbReference type="Pfam" id="PF09084"/>
    </source>
</evidence>
<dbReference type="RefSeq" id="WP_089911751.1">
    <property type="nucleotide sequence ID" value="NZ_FOFV01000002.1"/>
</dbReference>
<reference evidence="7" key="1">
    <citation type="submission" date="2016-10" db="EMBL/GenBank/DDBJ databases">
        <authorList>
            <person name="Varghese N."/>
            <person name="Submissions S."/>
        </authorList>
    </citation>
    <scope>NUCLEOTIDE SEQUENCE [LARGE SCALE GENOMIC DNA]</scope>
    <source>
        <strain evidence="7">DSM 44437</strain>
    </source>
</reference>
<evidence type="ECO:0000256" key="4">
    <source>
        <dbReference type="SAM" id="SignalP"/>
    </source>
</evidence>
<evidence type="ECO:0000256" key="3">
    <source>
        <dbReference type="ARBA" id="ARBA00022729"/>
    </source>
</evidence>
<organism evidence="6 7">
    <name type="scientific">Lentzea albida</name>
    <dbReference type="NCBI Taxonomy" id="65499"/>
    <lineage>
        <taxon>Bacteria</taxon>
        <taxon>Bacillati</taxon>
        <taxon>Actinomycetota</taxon>
        <taxon>Actinomycetes</taxon>
        <taxon>Pseudonocardiales</taxon>
        <taxon>Pseudonocardiaceae</taxon>
        <taxon>Lentzea</taxon>
    </lineage>
</organism>